<dbReference type="Proteomes" id="UP000789570">
    <property type="component" value="Unassembled WGS sequence"/>
</dbReference>
<feature type="non-terminal residue" evidence="1">
    <location>
        <position position="39"/>
    </location>
</feature>
<dbReference type="AlphaFoldDB" id="A0A9N9CGX1"/>
<evidence type="ECO:0000313" key="2">
    <source>
        <dbReference type="Proteomes" id="UP000789570"/>
    </source>
</evidence>
<dbReference type="EMBL" id="CAJVPQ010002504">
    <property type="protein sequence ID" value="CAG8599648.1"/>
    <property type="molecule type" value="Genomic_DNA"/>
</dbReference>
<keyword evidence="2" id="KW-1185">Reference proteome</keyword>
<organism evidence="1 2">
    <name type="scientific">Funneliformis caledonium</name>
    <dbReference type="NCBI Taxonomy" id="1117310"/>
    <lineage>
        <taxon>Eukaryota</taxon>
        <taxon>Fungi</taxon>
        <taxon>Fungi incertae sedis</taxon>
        <taxon>Mucoromycota</taxon>
        <taxon>Glomeromycotina</taxon>
        <taxon>Glomeromycetes</taxon>
        <taxon>Glomerales</taxon>
        <taxon>Glomeraceae</taxon>
        <taxon>Funneliformis</taxon>
    </lineage>
</organism>
<gene>
    <name evidence="1" type="ORF">FCALED_LOCUS8527</name>
</gene>
<name>A0A9N9CGX1_9GLOM</name>
<evidence type="ECO:0000313" key="1">
    <source>
        <dbReference type="EMBL" id="CAG8599648.1"/>
    </source>
</evidence>
<sequence length="39" mass="4320">GLPYGWSYAVTNHTGDGRLQNILCMYGRLPTIQELAPGR</sequence>
<accession>A0A9N9CGX1</accession>
<proteinExistence type="predicted"/>
<comment type="caution">
    <text evidence="1">The sequence shown here is derived from an EMBL/GenBank/DDBJ whole genome shotgun (WGS) entry which is preliminary data.</text>
</comment>
<protein>
    <submittedName>
        <fullName evidence="1">4323_t:CDS:1</fullName>
    </submittedName>
</protein>
<reference evidence="1" key="1">
    <citation type="submission" date="2021-06" db="EMBL/GenBank/DDBJ databases">
        <authorList>
            <person name="Kallberg Y."/>
            <person name="Tangrot J."/>
            <person name="Rosling A."/>
        </authorList>
    </citation>
    <scope>NUCLEOTIDE SEQUENCE</scope>
    <source>
        <strain evidence="1">UK204</strain>
    </source>
</reference>